<evidence type="ECO:0000313" key="2">
    <source>
        <dbReference type="EMBL" id="THU82990.1"/>
    </source>
</evidence>
<evidence type="ECO:0008006" key="4">
    <source>
        <dbReference type="Google" id="ProtNLM"/>
    </source>
</evidence>
<organism evidence="2 3">
    <name type="scientific">Dendrothele bispora (strain CBS 962.96)</name>
    <dbReference type="NCBI Taxonomy" id="1314807"/>
    <lineage>
        <taxon>Eukaryota</taxon>
        <taxon>Fungi</taxon>
        <taxon>Dikarya</taxon>
        <taxon>Basidiomycota</taxon>
        <taxon>Agaricomycotina</taxon>
        <taxon>Agaricomycetes</taxon>
        <taxon>Agaricomycetidae</taxon>
        <taxon>Agaricales</taxon>
        <taxon>Agaricales incertae sedis</taxon>
        <taxon>Dendrothele</taxon>
    </lineage>
</organism>
<proteinExistence type="predicted"/>
<gene>
    <name evidence="2" type="ORF">K435DRAFT_807865</name>
</gene>
<dbReference type="EMBL" id="ML179694">
    <property type="protein sequence ID" value="THU82990.1"/>
    <property type="molecule type" value="Genomic_DNA"/>
</dbReference>
<dbReference type="OrthoDB" id="3186724at2759"/>
<sequence length="315" mass="34216">MGDGGNSTNTLNTEAAKYMAEKVPVPEKGGPKTASSIRTKWSVTLRKLKALHNEIDFVVSGRASGFTYTNDHGFNIQPHQEHAWEGYIQQHPKVKPFKHVGWPLYDRMHEIIPAKTTGQYVFNASQATSASQATTTPSMSQSESQSVPNSNADSQATGEVEDPFSQPQETQEVQTMQANSPSVAVVVDEGVTVRVMHSAPNSTVVGSSGRGTPLSKRSSSDEFETPSTKRTKITGPEAILSEPSPERKKRAQGLLRESNGGIEDSDIFGEELTDVEKATLHILFSRDVTAADAYFSADETMHLQVARVLLASARI</sequence>
<keyword evidence="3" id="KW-1185">Reference proteome</keyword>
<name>A0A4S8L3N1_DENBC</name>
<dbReference type="Proteomes" id="UP000297245">
    <property type="component" value="Unassembled WGS sequence"/>
</dbReference>
<reference evidence="2 3" key="1">
    <citation type="journal article" date="2019" name="Nat. Ecol. Evol.">
        <title>Megaphylogeny resolves global patterns of mushroom evolution.</title>
        <authorList>
            <person name="Varga T."/>
            <person name="Krizsan K."/>
            <person name="Foldi C."/>
            <person name="Dima B."/>
            <person name="Sanchez-Garcia M."/>
            <person name="Sanchez-Ramirez S."/>
            <person name="Szollosi G.J."/>
            <person name="Szarkandi J.G."/>
            <person name="Papp V."/>
            <person name="Albert L."/>
            <person name="Andreopoulos W."/>
            <person name="Angelini C."/>
            <person name="Antonin V."/>
            <person name="Barry K.W."/>
            <person name="Bougher N.L."/>
            <person name="Buchanan P."/>
            <person name="Buyck B."/>
            <person name="Bense V."/>
            <person name="Catcheside P."/>
            <person name="Chovatia M."/>
            <person name="Cooper J."/>
            <person name="Damon W."/>
            <person name="Desjardin D."/>
            <person name="Finy P."/>
            <person name="Geml J."/>
            <person name="Haridas S."/>
            <person name="Hughes K."/>
            <person name="Justo A."/>
            <person name="Karasinski D."/>
            <person name="Kautmanova I."/>
            <person name="Kiss B."/>
            <person name="Kocsube S."/>
            <person name="Kotiranta H."/>
            <person name="LaButti K.M."/>
            <person name="Lechner B.E."/>
            <person name="Liimatainen K."/>
            <person name="Lipzen A."/>
            <person name="Lukacs Z."/>
            <person name="Mihaltcheva S."/>
            <person name="Morgado L.N."/>
            <person name="Niskanen T."/>
            <person name="Noordeloos M.E."/>
            <person name="Ohm R.A."/>
            <person name="Ortiz-Santana B."/>
            <person name="Ovrebo C."/>
            <person name="Racz N."/>
            <person name="Riley R."/>
            <person name="Savchenko A."/>
            <person name="Shiryaev A."/>
            <person name="Soop K."/>
            <person name="Spirin V."/>
            <person name="Szebenyi C."/>
            <person name="Tomsovsky M."/>
            <person name="Tulloss R.E."/>
            <person name="Uehling J."/>
            <person name="Grigoriev I.V."/>
            <person name="Vagvolgyi C."/>
            <person name="Papp T."/>
            <person name="Martin F.M."/>
            <person name="Miettinen O."/>
            <person name="Hibbett D.S."/>
            <person name="Nagy L.G."/>
        </authorList>
    </citation>
    <scope>NUCLEOTIDE SEQUENCE [LARGE SCALE GENOMIC DNA]</scope>
    <source>
        <strain evidence="2 3">CBS 962.96</strain>
    </source>
</reference>
<evidence type="ECO:0000256" key="1">
    <source>
        <dbReference type="SAM" id="MobiDB-lite"/>
    </source>
</evidence>
<feature type="compositionally biased region" description="Polar residues" evidence="1">
    <location>
        <begin position="143"/>
        <end position="157"/>
    </location>
</feature>
<accession>A0A4S8L3N1</accession>
<feature type="compositionally biased region" description="Polar residues" evidence="1">
    <location>
        <begin position="165"/>
        <end position="181"/>
    </location>
</feature>
<feature type="region of interest" description="Disordered" evidence="1">
    <location>
        <begin position="131"/>
        <end position="181"/>
    </location>
</feature>
<dbReference type="AlphaFoldDB" id="A0A4S8L3N1"/>
<feature type="compositionally biased region" description="Low complexity" evidence="1">
    <location>
        <begin position="131"/>
        <end position="142"/>
    </location>
</feature>
<evidence type="ECO:0000313" key="3">
    <source>
        <dbReference type="Proteomes" id="UP000297245"/>
    </source>
</evidence>
<protein>
    <recommendedName>
        <fullName evidence="4">Myb/SANT-like domain-containing protein</fullName>
    </recommendedName>
</protein>
<feature type="region of interest" description="Disordered" evidence="1">
    <location>
        <begin position="198"/>
        <end position="230"/>
    </location>
</feature>